<dbReference type="Proteomes" id="UP000604481">
    <property type="component" value="Unassembled WGS sequence"/>
</dbReference>
<proteinExistence type="predicted"/>
<dbReference type="CDD" id="cd04301">
    <property type="entry name" value="NAT_SF"/>
    <property type="match status" value="1"/>
</dbReference>
<comment type="caution">
    <text evidence="4">The sequence shown here is derived from an EMBL/GenBank/DDBJ whole genome shotgun (WGS) entry which is preliminary data.</text>
</comment>
<keyword evidence="5" id="KW-1185">Reference proteome</keyword>
<dbReference type="EMBL" id="JADFUA010000001">
    <property type="protein sequence ID" value="MBE9608402.1"/>
    <property type="molecule type" value="Genomic_DNA"/>
</dbReference>
<evidence type="ECO:0000256" key="1">
    <source>
        <dbReference type="ARBA" id="ARBA00022679"/>
    </source>
</evidence>
<name>A0A8J7FIG3_9NEIS</name>
<dbReference type="GO" id="GO:0016747">
    <property type="term" value="F:acyltransferase activity, transferring groups other than amino-acyl groups"/>
    <property type="evidence" value="ECO:0007669"/>
    <property type="project" value="InterPro"/>
</dbReference>
<keyword evidence="1" id="KW-0808">Transferase</keyword>
<dbReference type="PANTHER" id="PTHR43877">
    <property type="entry name" value="AMINOALKYLPHOSPHONATE N-ACETYLTRANSFERASE-RELATED-RELATED"/>
    <property type="match status" value="1"/>
</dbReference>
<reference evidence="4 5" key="1">
    <citation type="submission" date="2020-10" db="EMBL/GenBank/DDBJ databases">
        <title>The genome sequence of Chitinilyticum litopenaei 4Y14.</title>
        <authorList>
            <person name="Liu Y."/>
        </authorList>
    </citation>
    <scope>NUCLEOTIDE SEQUENCE [LARGE SCALE GENOMIC DNA]</scope>
    <source>
        <strain evidence="4 5">4Y14</strain>
    </source>
</reference>
<dbReference type="RefSeq" id="WP_194114891.1">
    <property type="nucleotide sequence ID" value="NZ_JADFUA010000001.1"/>
</dbReference>
<gene>
    <name evidence="4" type="ORF">INR99_03480</name>
</gene>
<dbReference type="InterPro" id="IPR000182">
    <property type="entry name" value="GNAT_dom"/>
</dbReference>
<keyword evidence="2" id="KW-0012">Acyltransferase</keyword>
<organism evidence="4 5">
    <name type="scientific">Chitinilyticum piscinae</name>
    <dbReference type="NCBI Taxonomy" id="2866724"/>
    <lineage>
        <taxon>Bacteria</taxon>
        <taxon>Pseudomonadati</taxon>
        <taxon>Pseudomonadota</taxon>
        <taxon>Betaproteobacteria</taxon>
        <taxon>Neisseriales</taxon>
        <taxon>Chitinibacteraceae</taxon>
        <taxon>Chitinilyticum</taxon>
    </lineage>
</organism>
<evidence type="ECO:0000256" key="2">
    <source>
        <dbReference type="ARBA" id="ARBA00023315"/>
    </source>
</evidence>
<accession>A0A8J7FIG3</accession>
<dbReference type="InterPro" id="IPR016181">
    <property type="entry name" value="Acyl_CoA_acyltransferase"/>
</dbReference>
<dbReference type="SUPFAM" id="SSF55729">
    <property type="entry name" value="Acyl-CoA N-acyltransferases (Nat)"/>
    <property type="match status" value="1"/>
</dbReference>
<evidence type="ECO:0000259" key="3">
    <source>
        <dbReference type="PROSITE" id="PS51186"/>
    </source>
</evidence>
<sequence length="150" mass="17404">MSMLRRMTEGDLPQLARLFRQTFNAPPWNDRWRDDAHAQRYLAGLFANPQSRCWVLQEGRALCGALLGHRRDWWSGDEFFIDECFVCPDHQGNGLGRLLVDGAQDELAQEGVTLFSLLTIRQLPAAAFYRHLGFQAQPDCHLFWRRRGEE</sequence>
<evidence type="ECO:0000313" key="5">
    <source>
        <dbReference type="Proteomes" id="UP000604481"/>
    </source>
</evidence>
<dbReference type="AlphaFoldDB" id="A0A8J7FIG3"/>
<dbReference type="Pfam" id="PF00583">
    <property type="entry name" value="Acetyltransf_1"/>
    <property type="match status" value="1"/>
</dbReference>
<protein>
    <submittedName>
        <fullName evidence="4">GNAT family N-acetyltransferase</fullName>
    </submittedName>
</protein>
<dbReference type="Gene3D" id="3.40.630.30">
    <property type="match status" value="1"/>
</dbReference>
<evidence type="ECO:0000313" key="4">
    <source>
        <dbReference type="EMBL" id="MBE9608402.1"/>
    </source>
</evidence>
<dbReference type="InterPro" id="IPR050832">
    <property type="entry name" value="Bact_Acetyltransf"/>
</dbReference>
<feature type="domain" description="N-acetyltransferase" evidence="3">
    <location>
        <begin position="2"/>
        <end position="150"/>
    </location>
</feature>
<dbReference type="PROSITE" id="PS51186">
    <property type="entry name" value="GNAT"/>
    <property type="match status" value="1"/>
</dbReference>